<dbReference type="InterPro" id="IPR000587">
    <property type="entry name" value="Creatinase_N"/>
</dbReference>
<feature type="domain" description="Creatinase N-terminal" evidence="2">
    <location>
        <begin position="38"/>
        <end position="180"/>
    </location>
</feature>
<dbReference type="PANTHER" id="PTHR46112">
    <property type="entry name" value="AMINOPEPTIDASE"/>
    <property type="match status" value="1"/>
</dbReference>
<keyword evidence="3" id="KW-0645">Protease</keyword>
<protein>
    <submittedName>
        <fullName evidence="3">Aminopeptidase P family protein</fullName>
    </submittedName>
</protein>
<evidence type="ECO:0000313" key="4">
    <source>
        <dbReference type="Proteomes" id="UP000612893"/>
    </source>
</evidence>
<dbReference type="Proteomes" id="UP000612893">
    <property type="component" value="Unassembled WGS sequence"/>
</dbReference>
<dbReference type="Gene3D" id="3.90.230.10">
    <property type="entry name" value="Creatinase/methionine aminopeptidase superfamily"/>
    <property type="match status" value="1"/>
</dbReference>
<keyword evidence="4" id="KW-1185">Reference proteome</keyword>
<evidence type="ECO:0000313" key="3">
    <source>
        <dbReference type="EMBL" id="MBJ7598206.1"/>
    </source>
</evidence>
<gene>
    <name evidence="3" type="ORF">JF922_08990</name>
</gene>
<keyword evidence="3" id="KW-0031">Aminopeptidase</keyword>
<dbReference type="CDD" id="cd01066">
    <property type="entry name" value="APP_MetAP"/>
    <property type="match status" value="1"/>
</dbReference>
<dbReference type="Pfam" id="PF00557">
    <property type="entry name" value="Peptidase_M24"/>
    <property type="match status" value="1"/>
</dbReference>
<name>A0A934N743_9BACT</name>
<reference evidence="3" key="1">
    <citation type="submission" date="2020-10" db="EMBL/GenBank/DDBJ databases">
        <title>Ca. Dormibacterota MAGs.</title>
        <authorList>
            <person name="Montgomery K."/>
        </authorList>
    </citation>
    <scope>NUCLEOTIDE SEQUENCE [LARGE SCALE GENOMIC DNA]</scope>
    <source>
        <strain evidence="3">SC8812_S17_10</strain>
    </source>
</reference>
<dbReference type="InterPro" id="IPR029149">
    <property type="entry name" value="Creatin/AminoP/Spt16_N"/>
</dbReference>
<keyword evidence="3" id="KW-0378">Hydrolase</keyword>
<dbReference type="SUPFAM" id="SSF53092">
    <property type="entry name" value="Creatinase/prolidase N-terminal domain"/>
    <property type="match status" value="1"/>
</dbReference>
<evidence type="ECO:0000259" key="2">
    <source>
        <dbReference type="Pfam" id="PF01321"/>
    </source>
</evidence>
<dbReference type="PANTHER" id="PTHR46112:SF2">
    <property type="entry name" value="XAA-PRO AMINOPEPTIDASE P-RELATED"/>
    <property type="match status" value="1"/>
</dbReference>
<dbReference type="Pfam" id="PF01321">
    <property type="entry name" value="Creatinase_N"/>
    <property type="match status" value="1"/>
</dbReference>
<evidence type="ECO:0000259" key="1">
    <source>
        <dbReference type="Pfam" id="PF00557"/>
    </source>
</evidence>
<dbReference type="InterPro" id="IPR036005">
    <property type="entry name" value="Creatinase/aminopeptidase-like"/>
</dbReference>
<feature type="domain" description="Peptidase M24" evidence="1">
    <location>
        <begin position="189"/>
        <end position="403"/>
    </location>
</feature>
<dbReference type="AlphaFoldDB" id="A0A934N743"/>
<proteinExistence type="predicted"/>
<dbReference type="Gene3D" id="3.40.350.10">
    <property type="entry name" value="Creatinase/prolidase N-terminal domain"/>
    <property type="match status" value="1"/>
</dbReference>
<dbReference type="SUPFAM" id="SSF55920">
    <property type="entry name" value="Creatinase/aminopeptidase"/>
    <property type="match status" value="1"/>
</dbReference>
<dbReference type="InterPro" id="IPR000994">
    <property type="entry name" value="Pept_M24"/>
</dbReference>
<sequence>MPDFSRYLDIIEPIDGQGMGLPAAGTRLEFSRGEYARRYARAAALMDEFDIAALVLAQPSSIRYFTGLPTWVWVLPPVMPVIAILPRRPDLATVVDSEVDRGGLEATSWISDLSLYRLGSDPIDTAVEALARRGLSGSRLGFELGPGQRPNLSPDDLQRLMGGLEGEVVDASSLLLAVRMLKGPEEVDRLREACRISQIGFEAAFESLTVGATEVELTRVAAESMLHAGARPGMEPFMLKFIAGQERFGEHLLLSTDRPISAGEQVHADGGCAVDGYRCDFMRSAVMGRLSDSAEDSYDLAVAALEAGLASLRPGKPLANAWAAAANVFSAAGQKGGPTLTWGHGIGLDHWEPPQIAAPGTLEGGLMARPGMVLCFEPSAGSQTQSSNPVAGVFIVEDQVAVTSEGVEVLTSALPRTLFRAGS</sequence>
<comment type="caution">
    <text evidence="3">The sequence shown here is derived from an EMBL/GenBank/DDBJ whole genome shotgun (WGS) entry which is preliminary data.</text>
</comment>
<dbReference type="InterPro" id="IPR050659">
    <property type="entry name" value="Peptidase_M24B"/>
</dbReference>
<organism evidence="3 4">
    <name type="scientific">Candidatus Nephthysia bennettiae</name>
    <dbReference type="NCBI Taxonomy" id="3127016"/>
    <lineage>
        <taxon>Bacteria</taxon>
        <taxon>Bacillati</taxon>
        <taxon>Candidatus Dormiibacterota</taxon>
        <taxon>Candidatus Dormibacteria</taxon>
        <taxon>Candidatus Dormibacterales</taxon>
        <taxon>Candidatus Dormibacteraceae</taxon>
        <taxon>Candidatus Nephthysia</taxon>
    </lineage>
</organism>
<dbReference type="GO" id="GO:0004177">
    <property type="term" value="F:aminopeptidase activity"/>
    <property type="evidence" value="ECO:0007669"/>
    <property type="project" value="UniProtKB-KW"/>
</dbReference>
<accession>A0A934N743</accession>
<dbReference type="EMBL" id="JAEKNR010000100">
    <property type="protein sequence ID" value="MBJ7598206.1"/>
    <property type="molecule type" value="Genomic_DNA"/>
</dbReference>